<name>A0ABU1ZP95_9BURK</name>
<reference evidence="2 3" key="1">
    <citation type="submission" date="2023-07" db="EMBL/GenBank/DDBJ databases">
        <title>Sorghum-associated microbial communities from plants grown in Nebraska, USA.</title>
        <authorList>
            <person name="Schachtman D."/>
        </authorList>
    </citation>
    <scope>NUCLEOTIDE SEQUENCE [LARGE SCALE GENOMIC DNA]</scope>
    <source>
        <strain evidence="2 3">BE308</strain>
    </source>
</reference>
<feature type="domain" description="Putative DNA-binding" evidence="1">
    <location>
        <begin position="7"/>
        <end position="99"/>
    </location>
</feature>
<accession>A0ABU1ZP95</accession>
<gene>
    <name evidence="2" type="ORF">J2X15_002651</name>
</gene>
<proteinExistence type="predicted"/>
<dbReference type="Proteomes" id="UP001268089">
    <property type="component" value="Unassembled WGS sequence"/>
</dbReference>
<protein>
    <recommendedName>
        <fullName evidence="1">Putative DNA-binding domain-containing protein</fullName>
    </recommendedName>
</protein>
<comment type="caution">
    <text evidence="2">The sequence shown here is derived from an EMBL/GenBank/DDBJ whole genome shotgun (WGS) entry which is preliminary data.</text>
</comment>
<organism evidence="2 3">
    <name type="scientific">Rhodoferax saidenbachensis</name>
    <dbReference type="NCBI Taxonomy" id="1484693"/>
    <lineage>
        <taxon>Bacteria</taxon>
        <taxon>Pseudomonadati</taxon>
        <taxon>Pseudomonadota</taxon>
        <taxon>Betaproteobacteria</taxon>
        <taxon>Burkholderiales</taxon>
        <taxon>Comamonadaceae</taxon>
        <taxon>Rhodoferax</taxon>
    </lineage>
</organism>
<dbReference type="Pfam" id="PF09836">
    <property type="entry name" value="DUF2063"/>
    <property type="match status" value="1"/>
</dbReference>
<dbReference type="EMBL" id="JAVDXO010000005">
    <property type="protein sequence ID" value="MDR7307364.1"/>
    <property type="molecule type" value="Genomic_DNA"/>
</dbReference>
<evidence type="ECO:0000313" key="2">
    <source>
        <dbReference type="EMBL" id="MDR7307364.1"/>
    </source>
</evidence>
<evidence type="ECO:0000313" key="3">
    <source>
        <dbReference type="Proteomes" id="UP001268089"/>
    </source>
</evidence>
<dbReference type="InterPro" id="IPR018640">
    <property type="entry name" value="DUF2063"/>
</dbReference>
<sequence>MSTLAAQQQALVEALFAWPAEDAMKKVAARAIDTGARGQKAYQSNGHQLAGRALQGAYPLLAQLLGDDSFGDLARALWHAQPPQCGDLAQWGDALPDFVQASGQLADEPYLADVARVEWALHVAATASDQTPDLSTLALLTSEDPATLQLTLAPGCRVLRSPWPVASIVGAHLEHSPSLAEAGAQIRDRVAQDTVVWRQGLRSCARAALAGEADALAVLLAAGTLGQALDAAPTLDVGAWLPLAVQTGLLLSVVQIPPSSLSLDP</sequence>
<dbReference type="RefSeq" id="WP_310343559.1">
    <property type="nucleotide sequence ID" value="NZ_JAVDXO010000005.1"/>
</dbReference>
<evidence type="ECO:0000259" key="1">
    <source>
        <dbReference type="Pfam" id="PF09836"/>
    </source>
</evidence>
<keyword evidence="3" id="KW-1185">Reference proteome</keyword>